<comment type="caution">
    <text evidence="1">The sequence shown here is derived from an EMBL/GenBank/DDBJ whole genome shotgun (WGS) entry which is preliminary data.</text>
</comment>
<sequence length="174" mass="18983">MVATRRRTRTAQSASTTPSTTVSPMFSAGTSPPSTPQTSNIDENEDELDLPEQKPRKRGATASSKKRALEGDTDEGAATERAPKRRAMQQAAYVEIPLTRTAKTSESNETPRVTRRGKAIAAVPQDTSDSEEEILESDDSGSEFDPEDDAAISDIEDILDDEDEDVLTRNLLRD</sequence>
<dbReference type="Proteomes" id="UP001144978">
    <property type="component" value="Unassembled WGS sequence"/>
</dbReference>
<reference evidence="1" key="1">
    <citation type="submission" date="2022-08" db="EMBL/GenBank/DDBJ databases">
        <title>Genome Sequence of Pycnoporus sanguineus.</title>
        <authorList>
            <person name="Buettner E."/>
        </authorList>
    </citation>
    <scope>NUCLEOTIDE SEQUENCE</scope>
    <source>
        <strain evidence="1">CG-C14</strain>
    </source>
</reference>
<evidence type="ECO:0000313" key="2">
    <source>
        <dbReference type="Proteomes" id="UP001144978"/>
    </source>
</evidence>
<proteinExistence type="predicted"/>
<dbReference type="EMBL" id="JANSHE010005024">
    <property type="protein sequence ID" value="KAJ2973140.1"/>
    <property type="molecule type" value="Genomic_DNA"/>
</dbReference>
<keyword evidence="2" id="KW-1185">Reference proteome</keyword>
<protein>
    <submittedName>
        <fullName evidence="1">Uncharacterized protein</fullName>
    </submittedName>
</protein>
<name>A0ACC1N1J2_9APHY</name>
<evidence type="ECO:0000313" key="1">
    <source>
        <dbReference type="EMBL" id="KAJ2973140.1"/>
    </source>
</evidence>
<accession>A0ACC1N1J2</accession>
<organism evidence="1 2">
    <name type="scientific">Trametes sanguinea</name>
    <dbReference type="NCBI Taxonomy" id="158606"/>
    <lineage>
        <taxon>Eukaryota</taxon>
        <taxon>Fungi</taxon>
        <taxon>Dikarya</taxon>
        <taxon>Basidiomycota</taxon>
        <taxon>Agaricomycotina</taxon>
        <taxon>Agaricomycetes</taxon>
        <taxon>Polyporales</taxon>
        <taxon>Polyporaceae</taxon>
        <taxon>Trametes</taxon>
    </lineage>
</organism>
<gene>
    <name evidence="1" type="ORF">NUW54_g12120</name>
</gene>